<proteinExistence type="inferred from homology"/>
<dbReference type="InterPro" id="IPR016667">
    <property type="entry name" value="Caps_polysacc_synth_CpsB/CapC"/>
</dbReference>
<organism evidence="5 6">
    <name type="scientific">Sulfurovum riftiae</name>
    <dbReference type="NCBI Taxonomy" id="1630136"/>
    <lineage>
        <taxon>Bacteria</taxon>
        <taxon>Pseudomonadati</taxon>
        <taxon>Campylobacterota</taxon>
        <taxon>Epsilonproteobacteria</taxon>
        <taxon>Campylobacterales</taxon>
        <taxon>Sulfurovaceae</taxon>
        <taxon>Sulfurovum</taxon>
    </lineage>
</organism>
<evidence type="ECO:0000256" key="2">
    <source>
        <dbReference type="ARBA" id="ARBA00013064"/>
    </source>
</evidence>
<dbReference type="Proteomes" id="UP000075359">
    <property type="component" value="Unassembled WGS sequence"/>
</dbReference>
<dbReference type="AlphaFoldDB" id="A0A151CJ88"/>
<name>A0A151CJ88_9BACT</name>
<dbReference type="PANTHER" id="PTHR39181">
    <property type="entry name" value="TYROSINE-PROTEIN PHOSPHATASE YWQE"/>
    <property type="match status" value="1"/>
</dbReference>
<keyword evidence="6" id="KW-1185">Reference proteome</keyword>
<dbReference type="OrthoDB" id="9788539at2"/>
<reference evidence="5 6" key="1">
    <citation type="submission" date="2015-11" db="EMBL/GenBank/DDBJ databases">
        <title>Draft genome of Sulfurovum riftiae 1812E, a member of the Epsilonproteobacteria isolated from the tube of the deep-sea hydrothermal vent tubewom Riftia pachyptila.</title>
        <authorList>
            <person name="Vetriani C."/>
            <person name="Giovannelli D."/>
        </authorList>
    </citation>
    <scope>NUCLEOTIDE SEQUENCE [LARGE SCALE GENOMIC DNA]</scope>
    <source>
        <strain evidence="5 6">1812E</strain>
    </source>
</reference>
<evidence type="ECO:0000256" key="4">
    <source>
        <dbReference type="ARBA" id="ARBA00051722"/>
    </source>
</evidence>
<dbReference type="Gene3D" id="3.20.20.140">
    <property type="entry name" value="Metal-dependent hydrolases"/>
    <property type="match status" value="1"/>
</dbReference>
<evidence type="ECO:0000313" key="5">
    <source>
        <dbReference type="EMBL" id="KYJ87602.1"/>
    </source>
</evidence>
<dbReference type="RefSeq" id="WP_067328571.1">
    <property type="nucleotide sequence ID" value="NZ_LNKT01000001.1"/>
</dbReference>
<evidence type="ECO:0000256" key="3">
    <source>
        <dbReference type="ARBA" id="ARBA00022801"/>
    </source>
</evidence>
<evidence type="ECO:0000313" key="6">
    <source>
        <dbReference type="Proteomes" id="UP000075359"/>
    </source>
</evidence>
<evidence type="ECO:0000256" key="1">
    <source>
        <dbReference type="ARBA" id="ARBA00005750"/>
    </source>
</evidence>
<dbReference type="PIRSF" id="PIRSF016557">
    <property type="entry name" value="Caps_synth_CpsB"/>
    <property type="match status" value="1"/>
</dbReference>
<dbReference type="STRING" id="1630136.AS592_10900"/>
<dbReference type="SUPFAM" id="SSF89550">
    <property type="entry name" value="PHP domain-like"/>
    <property type="match status" value="1"/>
</dbReference>
<protein>
    <recommendedName>
        <fullName evidence="2">protein-tyrosine-phosphatase</fullName>
        <ecNumber evidence="2">3.1.3.48</ecNumber>
    </recommendedName>
</protein>
<dbReference type="EMBL" id="LNKT01000001">
    <property type="protein sequence ID" value="KYJ87602.1"/>
    <property type="molecule type" value="Genomic_DNA"/>
</dbReference>
<gene>
    <name evidence="5" type="ORF">AS592_10900</name>
</gene>
<dbReference type="GO" id="GO:0030145">
    <property type="term" value="F:manganese ion binding"/>
    <property type="evidence" value="ECO:0007669"/>
    <property type="project" value="InterPro"/>
</dbReference>
<dbReference type="GO" id="GO:0004725">
    <property type="term" value="F:protein tyrosine phosphatase activity"/>
    <property type="evidence" value="ECO:0007669"/>
    <property type="project" value="UniProtKB-EC"/>
</dbReference>
<accession>A0A151CJ88</accession>
<dbReference type="Pfam" id="PF19567">
    <property type="entry name" value="CpsB_CapC"/>
    <property type="match status" value="1"/>
</dbReference>
<comment type="caution">
    <text evidence="5">The sequence shown here is derived from an EMBL/GenBank/DDBJ whole genome shotgun (WGS) entry which is preliminary data.</text>
</comment>
<keyword evidence="3" id="KW-0378">Hydrolase</keyword>
<dbReference type="InterPro" id="IPR016195">
    <property type="entry name" value="Pol/histidinol_Pase-like"/>
</dbReference>
<comment type="similarity">
    <text evidence="1">Belongs to the metallo-dependent hydrolases superfamily. CpsB/CapC family.</text>
</comment>
<sequence>MFSFFKKKEEKKSAPRLRVDLHSHLIPGIDDGSQSMEESLSLLRGMKSLGYEKVITTPHIMSDAYKNTPKNIKEGLIKLRETALNEGIEIEINAAAEYYLDDGFVDLLEQGEMMTVNGKYLLFETSYVSKPLRTEEMIFEITSAGYTPIMAHPERYRYIKEPMKEYGRFKELGVLFQVNLNSFGGHYGRSAKVLADFLSKNGMIDYLGSDVHHQKHVSSLKNIFLSDVYREIFEHNKILNHQLV</sequence>
<comment type="catalytic activity">
    <reaction evidence="4">
        <text>O-phospho-L-tyrosyl-[protein] + H2O = L-tyrosyl-[protein] + phosphate</text>
        <dbReference type="Rhea" id="RHEA:10684"/>
        <dbReference type="Rhea" id="RHEA-COMP:10136"/>
        <dbReference type="Rhea" id="RHEA-COMP:20101"/>
        <dbReference type="ChEBI" id="CHEBI:15377"/>
        <dbReference type="ChEBI" id="CHEBI:43474"/>
        <dbReference type="ChEBI" id="CHEBI:46858"/>
        <dbReference type="ChEBI" id="CHEBI:61978"/>
        <dbReference type="EC" id="3.1.3.48"/>
    </reaction>
</comment>
<dbReference type="EC" id="3.1.3.48" evidence="2"/>
<dbReference type="PANTHER" id="PTHR39181:SF1">
    <property type="entry name" value="TYROSINE-PROTEIN PHOSPHATASE YWQE"/>
    <property type="match status" value="1"/>
</dbReference>